<dbReference type="Pfam" id="PF03009">
    <property type="entry name" value="GDPD"/>
    <property type="match status" value="1"/>
</dbReference>
<proteinExistence type="predicted"/>
<dbReference type="PANTHER" id="PTHR46211">
    <property type="entry name" value="GLYCEROPHOSPHORYL DIESTER PHOSPHODIESTERASE"/>
    <property type="match status" value="1"/>
</dbReference>
<feature type="chain" id="PRO_5020560892" evidence="1">
    <location>
        <begin position="22"/>
        <end position="341"/>
    </location>
</feature>
<protein>
    <submittedName>
        <fullName evidence="3">Glycerophosphoryl diester phosphodiesterase</fullName>
    </submittedName>
</protein>
<evidence type="ECO:0000256" key="1">
    <source>
        <dbReference type="SAM" id="SignalP"/>
    </source>
</evidence>
<evidence type="ECO:0000259" key="2">
    <source>
        <dbReference type="PROSITE" id="PS51704"/>
    </source>
</evidence>
<accession>A0A4S2N2T5</accession>
<dbReference type="InParanoid" id="A0A4S2N2T5"/>
<dbReference type="SUPFAM" id="SSF51695">
    <property type="entry name" value="PLC-like phosphodiesterases"/>
    <property type="match status" value="1"/>
</dbReference>
<dbReference type="GO" id="GO:0006629">
    <property type="term" value="P:lipid metabolic process"/>
    <property type="evidence" value="ECO:0007669"/>
    <property type="project" value="InterPro"/>
</dbReference>
<dbReference type="Gene3D" id="3.20.20.190">
    <property type="entry name" value="Phosphatidylinositol (PI) phosphodiesterase"/>
    <property type="match status" value="1"/>
</dbReference>
<dbReference type="PANTHER" id="PTHR46211:SF14">
    <property type="entry name" value="GLYCEROPHOSPHODIESTER PHOSPHODIESTERASE"/>
    <property type="match status" value="1"/>
</dbReference>
<keyword evidence="4" id="KW-1185">Reference proteome</keyword>
<dbReference type="GO" id="GO:0008081">
    <property type="term" value="F:phosphoric diester hydrolase activity"/>
    <property type="evidence" value="ECO:0007669"/>
    <property type="project" value="InterPro"/>
</dbReference>
<feature type="signal peptide" evidence="1">
    <location>
        <begin position="1"/>
        <end position="21"/>
    </location>
</feature>
<evidence type="ECO:0000313" key="4">
    <source>
        <dbReference type="Proteomes" id="UP000298138"/>
    </source>
</evidence>
<dbReference type="InterPro" id="IPR030395">
    <property type="entry name" value="GP_PDE_dom"/>
</dbReference>
<dbReference type="Proteomes" id="UP000298138">
    <property type="component" value="Unassembled WGS sequence"/>
</dbReference>
<organism evidence="3 4">
    <name type="scientific">Ascodesmis nigricans</name>
    <dbReference type="NCBI Taxonomy" id="341454"/>
    <lineage>
        <taxon>Eukaryota</taxon>
        <taxon>Fungi</taxon>
        <taxon>Dikarya</taxon>
        <taxon>Ascomycota</taxon>
        <taxon>Pezizomycotina</taxon>
        <taxon>Pezizomycetes</taxon>
        <taxon>Pezizales</taxon>
        <taxon>Ascodesmidaceae</taxon>
        <taxon>Ascodesmis</taxon>
    </lineage>
</organism>
<sequence length="341" mass="37806">MVRLTPALLVALISTTSSVDAAPKKERVQLHAHRGGAGMRPESTLYAYAYALEMGATALEIDVVFTKDGVPVVWHDHSIDGKKCKDTGENELVGKYIVDMTLEEVKTLDCGSQQDKAAPDQVLFPGAQIQTLEEILDLMECYGACHVELNLETKLDPLAVNETFPVEAYTKIPEILIRRDIFERTYIQSFDWRTLINIKKAYPDARTVALANPMTTDISIDRGVGGWPWLGGLNLKDFGGDWIKAAASIGVDAVSAWSGGSVLKWVNEERVKTAKELGLGFFAWTVNDEKDVERVLKAGVTGVITDYPEMTKKVAKGLKVRMAWKGLEEKRECWRSGGWKE</sequence>
<dbReference type="AlphaFoldDB" id="A0A4S2N2T5"/>
<gene>
    <name evidence="3" type="ORF">EX30DRAFT_338076</name>
</gene>
<feature type="domain" description="GP-PDE" evidence="2">
    <location>
        <begin position="28"/>
        <end position="315"/>
    </location>
</feature>
<dbReference type="InterPro" id="IPR017946">
    <property type="entry name" value="PLC-like_Pdiesterase_TIM-brl"/>
</dbReference>
<dbReference type="FunCoup" id="A0A4S2N2T5">
    <property type="interactions" value="98"/>
</dbReference>
<name>A0A4S2N2T5_9PEZI</name>
<keyword evidence="1" id="KW-0732">Signal</keyword>
<evidence type="ECO:0000313" key="3">
    <source>
        <dbReference type="EMBL" id="TGZ83450.1"/>
    </source>
</evidence>
<dbReference type="PROSITE" id="PS50007">
    <property type="entry name" value="PIPLC_X_DOMAIN"/>
    <property type="match status" value="1"/>
</dbReference>
<reference evidence="3 4" key="1">
    <citation type="submission" date="2019-04" db="EMBL/GenBank/DDBJ databases">
        <title>Comparative genomics and transcriptomics to analyze fruiting body development in filamentous ascomycetes.</title>
        <authorList>
            <consortium name="DOE Joint Genome Institute"/>
            <person name="Lutkenhaus R."/>
            <person name="Traeger S."/>
            <person name="Breuer J."/>
            <person name="Kuo A."/>
            <person name="Lipzen A."/>
            <person name="Pangilinan J."/>
            <person name="Dilworth D."/>
            <person name="Sandor L."/>
            <person name="Poggeler S."/>
            <person name="Barry K."/>
            <person name="Grigoriev I.V."/>
            <person name="Nowrousian M."/>
        </authorList>
    </citation>
    <scope>NUCLEOTIDE SEQUENCE [LARGE SCALE GENOMIC DNA]</scope>
    <source>
        <strain evidence="3 4">CBS 389.68</strain>
    </source>
</reference>
<dbReference type="EMBL" id="ML220113">
    <property type="protein sequence ID" value="TGZ83450.1"/>
    <property type="molecule type" value="Genomic_DNA"/>
</dbReference>
<dbReference type="PROSITE" id="PS51704">
    <property type="entry name" value="GP_PDE"/>
    <property type="match status" value="1"/>
</dbReference>
<dbReference type="OrthoDB" id="1058301at2759"/>
<dbReference type="STRING" id="341454.A0A4S2N2T5"/>